<dbReference type="EC" id="3.2.1.169" evidence="6"/>
<keyword evidence="11" id="KW-1185">Reference proteome</keyword>
<evidence type="ECO:0000259" key="9">
    <source>
        <dbReference type="PROSITE" id="PS52009"/>
    </source>
</evidence>
<evidence type="ECO:0000256" key="6">
    <source>
        <dbReference type="ARBA" id="ARBA00066938"/>
    </source>
</evidence>
<dbReference type="Gene3D" id="1.20.58.240">
    <property type="entry name" value="STAT, domain 1"/>
    <property type="match status" value="1"/>
</dbReference>
<dbReference type="Pfam" id="PF07555">
    <property type="entry name" value="NAGidase"/>
    <property type="match status" value="1"/>
</dbReference>
<evidence type="ECO:0000256" key="4">
    <source>
        <dbReference type="ARBA" id="ARBA00050933"/>
    </source>
</evidence>
<dbReference type="PROSITE" id="PS52009">
    <property type="entry name" value="GH84"/>
    <property type="match status" value="1"/>
</dbReference>
<dbReference type="Ensembl" id="ENSTRUT00000058761.1">
    <property type="protein sequence ID" value="ENSTRUP00000073146.1"/>
    <property type="gene ID" value="ENSTRUG00000011539.3"/>
</dbReference>
<dbReference type="GeneTree" id="ENSGT00390000007726"/>
<dbReference type="Gene3D" id="3.20.20.80">
    <property type="entry name" value="Glycosidases"/>
    <property type="match status" value="1"/>
</dbReference>
<keyword evidence="1" id="KW-0378">Hydrolase</keyword>
<dbReference type="Gene3D" id="3.40.630.30">
    <property type="match status" value="1"/>
</dbReference>
<evidence type="ECO:0000256" key="7">
    <source>
        <dbReference type="ARBA" id="ARBA00076634"/>
    </source>
</evidence>
<evidence type="ECO:0000256" key="2">
    <source>
        <dbReference type="ARBA" id="ARBA00023295"/>
    </source>
</evidence>
<dbReference type="SUPFAM" id="SSF51445">
    <property type="entry name" value="(Trans)glycosidases"/>
    <property type="match status" value="1"/>
</dbReference>
<name>A0A674NIN9_TAKRU</name>
<dbReference type="InterPro" id="IPR017853">
    <property type="entry name" value="GH"/>
</dbReference>
<feature type="region of interest" description="Disordered" evidence="8">
    <location>
        <begin position="1"/>
        <end position="23"/>
    </location>
</feature>
<dbReference type="GO" id="GO:0009100">
    <property type="term" value="P:glycoprotein metabolic process"/>
    <property type="evidence" value="ECO:0007669"/>
    <property type="project" value="TreeGrafter"/>
</dbReference>
<reference evidence="10" key="2">
    <citation type="submission" date="2025-08" db="UniProtKB">
        <authorList>
            <consortium name="Ensembl"/>
        </authorList>
    </citation>
    <scope>IDENTIFICATION</scope>
</reference>
<sequence>MVQNDKTTEAPPLGGEQSPNPPGIAVETTGLRKFTSGVVEGFYGRPWTMEQRKELFRRQQKWGLNTYLYAPKDDYKHRMFWRELYSVEEAEQLMTLISAAKEHAIEFIYAISPGLDITFSNQKEVSALKRKLDQVTHFGCKSFALLFDDIDHNMCPADKEVFSSFAQAQVSITNEIYQYLGEPETFLFCPTEYCGTLCYPNVAQSPYLRTVGEKLLPGIDVLWTGPKVVSKDISVESIEEVSKILRRAPVIWDNIHANDYDQKRLFLGPYKGRSTELIPRLKGVLTNPNCEFESNFVAIHTLATWYKSNMNGVRKDVVMTDGEDSTVSIQIKLENEGSDEELETDMLYSPQLALKLALTEWLGEFCVPRQYNSNQVSQGGIKGTAIDVSSMPPPSLCSSTTVTTVFQQPIMSPFLIIFMCLQVEVEKKDSDEEPMEMVVEKMTDDPEVEKHVGVILTEKMAEDLKPMDLDKENLAESKCPEEILQEDSGSDIAPMQTDDQVKQDMFVPGPDEKPLFTAEPITIEDLNLLAELFYLPYEHGNKAVQMLREFNWLRANSSVVSVNCKRKESDKVAEWQARAEKFEEMCCSVIQMFARLSNSANRTILYDLYPYIWDIKSIISMVKSFVQWLGCRSQSSAQFLKGDQEPWAFRGGLAGEFQRLLPIDGANDLFYQPPPSMPTSKLYSIRPYFPKDEKMMLSFHEEEEGLPESFLSKFPSLIKVDIHAKVTDPSVAKSMMGCLLSSLKANGSLGAFCKVHQADKRMLDFYGKLGCFEVAKMEGFPKDFIIMGRSL</sequence>
<dbReference type="InterPro" id="IPR011496">
    <property type="entry name" value="O-GlcNAcase_cat"/>
</dbReference>
<evidence type="ECO:0000313" key="10">
    <source>
        <dbReference type="Ensembl" id="ENSTRUP00000073146.1"/>
    </source>
</evidence>
<dbReference type="PANTHER" id="PTHR13170:SF24">
    <property type="entry name" value="O-GLCNACASE"/>
    <property type="match status" value="1"/>
</dbReference>
<reference evidence="10" key="3">
    <citation type="submission" date="2025-09" db="UniProtKB">
        <authorList>
            <consortium name="Ensembl"/>
        </authorList>
    </citation>
    <scope>IDENTIFICATION</scope>
</reference>
<dbReference type="GO" id="GO:0016231">
    <property type="term" value="F:beta-N-acetylglucosaminidase activity"/>
    <property type="evidence" value="ECO:0007669"/>
    <property type="project" value="TreeGrafter"/>
</dbReference>
<evidence type="ECO:0000256" key="8">
    <source>
        <dbReference type="SAM" id="MobiDB-lite"/>
    </source>
</evidence>
<feature type="domain" description="GH84" evidence="9">
    <location>
        <begin position="34"/>
        <end position="310"/>
    </location>
</feature>
<comment type="catalytic activity">
    <reaction evidence="4">
        <text>3-O-(N-acetyl-beta-D-glucosaminyl)-L-seryl-[protein] + H2O = N-acetyl-D-glucosamine + L-seryl-[protein]</text>
        <dbReference type="Rhea" id="RHEA:48876"/>
        <dbReference type="Rhea" id="RHEA-COMP:9863"/>
        <dbReference type="Rhea" id="RHEA-COMP:12251"/>
        <dbReference type="ChEBI" id="CHEBI:15377"/>
        <dbReference type="ChEBI" id="CHEBI:29999"/>
        <dbReference type="ChEBI" id="CHEBI:90838"/>
        <dbReference type="ChEBI" id="CHEBI:506227"/>
        <dbReference type="EC" id="3.2.1.169"/>
    </reaction>
</comment>
<gene>
    <name evidence="10" type="primary">oga</name>
</gene>
<keyword evidence="2" id="KW-0326">Glycosidase</keyword>
<proteinExistence type="predicted"/>
<dbReference type="InterPro" id="IPR051822">
    <property type="entry name" value="Glycosyl_Hydrolase_84"/>
</dbReference>
<evidence type="ECO:0000313" key="11">
    <source>
        <dbReference type="Proteomes" id="UP000005226"/>
    </source>
</evidence>
<evidence type="ECO:0000256" key="1">
    <source>
        <dbReference type="ARBA" id="ARBA00022801"/>
    </source>
</evidence>
<evidence type="ECO:0000256" key="3">
    <source>
        <dbReference type="ARBA" id="ARBA00030512"/>
    </source>
</evidence>
<reference evidence="10 11" key="1">
    <citation type="journal article" date="2011" name="Genome Biol. Evol.">
        <title>Integration of the genetic map and genome assembly of fugu facilitates insights into distinct features of genome evolution in teleosts and mammals.</title>
        <authorList>
            <person name="Kai W."/>
            <person name="Kikuchi K."/>
            <person name="Tohari S."/>
            <person name="Chew A.K."/>
            <person name="Tay A."/>
            <person name="Fujiwara A."/>
            <person name="Hosoya S."/>
            <person name="Suetake H."/>
            <person name="Naruse K."/>
            <person name="Brenner S."/>
            <person name="Suzuki Y."/>
            <person name="Venkatesh B."/>
        </authorList>
    </citation>
    <scope>NUCLEOTIDE SEQUENCE [LARGE SCALE GENOMIC DNA]</scope>
</reference>
<dbReference type="FunFam" id="3.40.630.30:FF:000303">
    <property type="entry name" value="O-GlcNAcase"/>
    <property type="match status" value="1"/>
</dbReference>
<evidence type="ECO:0000256" key="5">
    <source>
        <dbReference type="ARBA" id="ARBA00052136"/>
    </source>
</evidence>
<protein>
    <recommendedName>
        <fullName evidence="6">protein O-GlcNAcase</fullName>
        <ecNumber evidence="6">3.2.1.169</ecNumber>
    </recommendedName>
    <alternativeName>
        <fullName evidence="3">Beta-N-acetylhexosaminidase</fullName>
    </alternativeName>
    <alternativeName>
        <fullName evidence="7">Beta-hexosaminidase</fullName>
    </alternativeName>
</protein>
<comment type="catalytic activity">
    <reaction evidence="5">
        <text>3-O-(N-acetyl-beta-D-glucosaminyl)-L-threonyl-[protein] + H2O = L-threonyl-[protein] + N-acetyl-D-glucosamine</text>
        <dbReference type="Rhea" id="RHEA:48892"/>
        <dbReference type="Rhea" id="RHEA-COMP:11060"/>
        <dbReference type="Rhea" id="RHEA-COMP:12252"/>
        <dbReference type="ChEBI" id="CHEBI:15377"/>
        <dbReference type="ChEBI" id="CHEBI:30013"/>
        <dbReference type="ChEBI" id="CHEBI:90840"/>
        <dbReference type="ChEBI" id="CHEBI:506227"/>
        <dbReference type="EC" id="3.2.1.169"/>
    </reaction>
</comment>
<organism evidence="10 11">
    <name type="scientific">Takifugu rubripes</name>
    <name type="common">Japanese pufferfish</name>
    <name type="synonym">Fugu rubripes</name>
    <dbReference type="NCBI Taxonomy" id="31033"/>
    <lineage>
        <taxon>Eukaryota</taxon>
        <taxon>Metazoa</taxon>
        <taxon>Chordata</taxon>
        <taxon>Craniata</taxon>
        <taxon>Vertebrata</taxon>
        <taxon>Euteleostomi</taxon>
        <taxon>Actinopterygii</taxon>
        <taxon>Neopterygii</taxon>
        <taxon>Teleostei</taxon>
        <taxon>Neoteleostei</taxon>
        <taxon>Acanthomorphata</taxon>
        <taxon>Eupercaria</taxon>
        <taxon>Tetraodontiformes</taxon>
        <taxon>Tetradontoidea</taxon>
        <taxon>Tetraodontidae</taxon>
        <taxon>Takifugu</taxon>
    </lineage>
</organism>
<dbReference type="AlphaFoldDB" id="A0A674NIN9"/>
<dbReference type="PANTHER" id="PTHR13170">
    <property type="entry name" value="O-GLCNACASE"/>
    <property type="match status" value="1"/>
</dbReference>
<dbReference type="GO" id="GO:0102571">
    <property type="term" value="F:[protein]-3-O-(N-acetyl-D-glucosaminyl)-L-serine/L-threonine O-N-acetyl-alpha-D-glucosaminase activity"/>
    <property type="evidence" value="ECO:0007669"/>
    <property type="project" value="UniProtKB-EC"/>
</dbReference>
<accession>A0A674NIN9</accession>
<dbReference type="Proteomes" id="UP000005226">
    <property type="component" value="Chromosome 4"/>
</dbReference>
<dbReference type="FunFam" id="3.20.20.80:FF:000009">
    <property type="entry name" value="O-GlcNAcase BT_4395"/>
    <property type="match status" value="1"/>
</dbReference>
<dbReference type="FunFam" id="1.20.58.240:FF:000001">
    <property type="entry name" value="O-GlcNAcase like"/>
    <property type="match status" value="1"/>
</dbReference>